<dbReference type="RefSeq" id="WP_244759778.1">
    <property type="nucleotide sequence ID" value="NZ_JALJCJ010000001.1"/>
</dbReference>
<sequence>MLLKEQQEDGMEHNNKEQRRRLRDAYMKLGLQMQPNAFVTLTTNDTAKTDPREKKDQKNGPPKALTWRYQGEPKVSEISKTLDMTRLIGEYLAMMDRALLGRNWSQVSPDQRTDGLFIIEHTKTNIHAHGLLRFPAAKCHDLEVLTLMKWNRLTQSGDTDFQAIYDLAGAAGYCMKEMASVQFSPDQAVLARQFHTT</sequence>
<evidence type="ECO:0000313" key="3">
    <source>
        <dbReference type="Proteomes" id="UP001177080"/>
    </source>
</evidence>
<accession>A0ABT8XK90</accession>
<organism evidence="2 3">
    <name type="scientific">Shinella curvata</name>
    <dbReference type="NCBI Taxonomy" id="1817964"/>
    <lineage>
        <taxon>Bacteria</taxon>
        <taxon>Pseudomonadati</taxon>
        <taxon>Pseudomonadota</taxon>
        <taxon>Alphaproteobacteria</taxon>
        <taxon>Hyphomicrobiales</taxon>
        <taxon>Rhizobiaceae</taxon>
        <taxon>Shinella</taxon>
    </lineage>
</organism>
<reference evidence="2" key="1">
    <citation type="submission" date="2022-04" db="EMBL/GenBank/DDBJ databases">
        <title>Shinella lacus sp. nov., a novel member of the genus Shinella from water.</title>
        <authorList>
            <person name="Deng Y."/>
        </authorList>
    </citation>
    <scope>NUCLEOTIDE SEQUENCE</scope>
    <source>
        <strain evidence="2">JCM 31239</strain>
    </source>
</reference>
<evidence type="ECO:0000256" key="1">
    <source>
        <dbReference type="SAM" id="MobiDB-lite"/>
    </source>
</evidence>
<dbReference type="EMBL" id="WHSC02000009">
    <property type="protein sequence ID" value="MDO6123858.1"/>
    <property type="molecule type" value="Genomic_DNA"/>
</dbReference>
<keyword evidence="3" id="KW-1185">Reference proteome</keyword>
<feature type="compositionally biased region" description="Basic and acidic residues" evidence="1">
    <location>
        <begin position="47"/>
        <end position="58"/>
    </location>
</feature>
<feature type="region of interest" description="Disordered" evidence="1">
    <location>
        <begin position="1"/>
        <end position="22"/>
    </location>
</feature>
<dbReference type="Proteomes" id="UP001177080">
    <property type="component" value="Unassembled WGS sequence"/>
</dbReference>
<name>A0ABT8XK90_9HYPH</name>
<gene>
    <name evidence="2" type="ORF">GB928_021905</name>
</gene>
<proteinExistence type="predicted"/>
<protein>
    <submittedName>
        <fullName evidence="2">Uncharacterized protein</fullName>
    </submittedName>
</protein>
<comment type="caution">
    <text evidence="2">The sequence shown here is derived from an EMBL/GenBank/DDBJ whole genome shotgun (WGS) entry which is preliminary data.</text>
</comment>
<evidence type="ECO:0000313" key="2">
    <source>
        <dbReference type="EMBL" id="MDO6123858.1"/>
    </source>
</evidence>
<feature type="compositionally biased region" description="Basic and acidic residues" evidence="1">
    <location>
        <begin position="1"/>
        <end position="17"/>
    </location>
</feature>
<feature type="region of interest" description="Disordered" evidence="1">
    <location>
        <begin position="42"/>
        <end position="65"/>
    </location>
</feature>